<evidence type="ECO:0000256" key="2">
    <source>
        <dbReference type="PROSITE-ProRule" id="PRU00024"/>
    </source>
</evidence>
<keyword evidence="1" id="KW-0677">Repeat</keyword>
<feature type="domain" description="B box-type" evidence="4">
    <location>
        <begin position="12"/>
        <end position="55"/>
    </location>
</feature>
<dbReference type="InterPro" id="IPR001258">
    <property type="entry name" value="NHL_repeat"/>
</dbReference>
<gene>
    <name evidence="5" type="ORF">MGAL_10B020007</name>
</gene>
<dbReference type="Proteomes" id="UP000596742">
    <property type="component" value="Unassembled WGS sequence"/>
</dbReference>
<dbReference type="Gene3D" id="3.30.160.60">
    <property type="entry name" value="Classic Zinc Finger"/>
    <property type="match status" value="1"/>
</dbReference>
<dbReference type="PANTHER" id="PTHR25462:SF296">
    <property type="entry name" value="MEIOTIC P26, ISOFORM F"/>
    <property type="match status" value="1"/>
</dbReference>
<protein>
    <recommendedName>
        <fullName evidence="4">B box-type domain-containing protein</fullName>
    </recommendedName>
</protein>
<dbReference type="OrthoDB" id="6107862at2759"/>
<dbReference type="GO" id="GO:0008270">
    <property type="term" value="F:zinc ion binding"/>
    <property type="evidence" value="ECO:0007669"/>
    <property type="project" value="UniProtKB-KW"/>
</dbReference>
<keyword evidence="2" id="KW-0862">Zinc</keyword>
<dbReference type="InterPro" id="IPR011042">
    <property type="entry name" value="6-blade_b-propeller_TolB-like"/>
</dbReference>
<dbReference type="Pfam" id="PF22586">
    <property type="entry name" value="ANCHR-like_BBOX"/>
    <property type="match status" value="1"/>
</dbReference>
<feature type="coiled-coil region" evidence="3">
    <location>
        <begin position="157"/>
        <end position="213"/>
    </location>
</feature>
<dbReference type="EMBL" id="UYJE01000514">
    <property type="protein sequence ID" value="VDH93906.1"/>
    <property type="molecule type" value="Genomic_DNA"/>
</dbReference>
<keyword evidence="3" id="KW-0175">Coiled coil</keyword>
<dbReference type="Gene3D" id="2.120.10.30">
    <property type="entry name" value="TolB, C-terminal domain"/>
    <property type="match status" value="1"/>
</dbReference>
<evidence type="ECO:0000313" key="6">
    <source>
        <dbReference type="Proteomes" id="UP000596742"/>
    </source>
</evidence>
<proteinExistence type="predicted"/>
<sequence length="565" mass="64084">MIMASVNNFCHLCEEEDVSNVAVVLCADCETFLCKDCERHHSRNRASKGHQTITMDEYKKLPSFIADIKSRCEKHDEKYDFCCKFHGEPCCVKCIKDIHKDCRDLDPLVEVLKDIKNSAKVSNLDKEFNILLENFETVVKYLNLRTATLQENKTVCLKEIRNLRASINKHLDEIEKNIVDDLSVEYNKIKLKYDHLTSEMENKKKSIQNWQNDFSKMTLYATDLQIYVGLQYLEKLASEEVGYLLNFQRKGQPEEIRSGTKLSPDLKTFVNKIKTFGTAVIQSSPLSLELKTSDECQANISFPQFLTIDQITPTLKKRLTIPEQNITPKIFGCQILPNDNILILDKANKKLVLFSRDGENGETVFIFEDDPNDLCYIKGNLIAVSFHALFQIFLIDLSTKMITKTIEVDDSCFGIESNGKILIVKLLGGTKSVFTLDLDGNVLSTFKVPGSRTIRIALCKDRIVCTDWKDDLVSCYTNDGVLLWTHKHENICEPWGITVDKHGFIYVACKGNGRIIVLSEDGKKSRTILSTDNGIAEPVAINIDESSSTLLVTNCFNGVAFVFKI</sequence>
<dbReference type="Pfam" id="PF01436">
    <property type="entry name" value="NHL"/>
    <property type="match status" value="1"/>
</dbReference>
<dbReference type="PANTHER" id="PTHR25462">
    <property type="entry name" value="BONUS, ISOFORM C-RELATED"/>
    <property type="match status" value="1"/>
</dbReference>
<dbReference type="AlphaFoldDB" id="A0A8B6BQ25"/>
<evidence type="ECO:0000256" key="1">
    <source>
        <dbReference type="ARBA" id="ARBA00022737"/>
    </source>
</evidence>
<dbReference type="PROSITE" id="PS50119">
    <property type="entry name" value="ZF_BBOX"/>
    <property type="match status" value="1"/>
</dbReference>
<evidence type="ECO:0000256" key="3">
    <source>
        <dbReference type="SAM" id="Coils"/>
    </source>
</evidence>
<keyword evidence="2" id="KW-0479">Metal-binding</keyword>
<organism evidence="5 6">
    <name type="scientific">Mytilus galloprovincialis</name>
    <name type="common">Mediterranean mussel</name>
    <dbReference type="NCBI Taxonomy" id="29158"/>
    <lineage>
        <taxon>Eukaryota</taxon>
        <taxon>Metazoa</taxon>
        <taxon>Spiralia</taxon>
        <taxon>Lophotrochozoa</taxon>
        <taxon>Mollusca</taxon>
        <taxon>Bivalvia</taxon>
        <taxon>Autobranchia</taxon>
        <taxon>Pteriomorphia</taxon>
        <taxon>Mytilida</taxon>
        <taxon>Mytiloidea</taxon>
        <taxon>Mytilidae</taxon>
        <taxon>Mytilinae</taxon>
        <taxon>Mytilus</taxon>
    </lineage>
</organism>
<comment type="caution">
    <text evidence="5">The sequence shown here is derived from an EMBL/GenBank/DDBJ whole genome shotgun (WGS) entry which is preliminary data.</text>
</comment>
<accession>A0A8B6BQ25</accession>
<dbReference type="CDD" id="cd19757">
    <property type="entry name" value="Bbox1"/>
    <property type="match status" value="1"/>
</dbReference>
<keyword evidence="6" id="KW-1185">Reference proteome</keyword>
<name>A0A8B6BQ25_MYTGA</name>
<dbReference type="SUPFAM" id="SSF101898">
    <property type="entry name" value="NHL repeat"/>
    <property type="match status" value="1"/>
</dbReference>
<dbReference type="SMART" id="SM00336">
    <property type="entry name" value="BBOX"/>
    <property type="match status" value="1"/>
</dbReference>
<dbReference type="InterPro" id="IPR000315">
    <property type="entry name" value="Znf_B-box"/>
</dbReference>
<keyword evidence="2" id="KW-0863">Zinc-finger</keyword>
<dbReference type="InterPro" id="IPR047153">
    <property type="entry name" value="TRIM45/56/19-like"/>
</dbReference>
<evidence type="ECO:0000259" key="4">
    <source>
        <dbReference type="PROSITE" id="PS50119"/>
    </source>
</evidence>
<evidence type="ECO:0000313" key="5">
    <source>
        <dbReference type="EMBL" id="VDH93906.1"/>
    </source>
</evidence>
<reference evidence="5" key="1">
    <citation type="submission" date="2018-11" db="EMBL/GenBank/DDBJ databases">
        <authorList>
            <person name="Alioto T."/>
            <person name="Alioto T."/>
        </authorList>
    </citation>
    <scope>NUCLEOTIDE SEQUENCE</scope>
</reference>